<sequence>MPIETEKAIKQLVIKGIKLPPQPKVLIALDAALSSGNYSMKTLAKVISTDPGITAMLFKIVGSPVFGNKKFDSLEQVLMLVGVKQTYNLVQAICLSTHISDSTRKSFEIFWTRSDEIAKLAALIAGERVSVCNIFPDQAYMAGIFHECGVPVLMLRFPEYCSTLNLDTNLCGPSLSLEDKHFNVDHCSIGYLIARHWKLPDFICKSILYHYELPREEPGVVRTLVAILQLAIHFHHRISHSENPVWRQIGAEVLEELGIASDGEQAYYEEISEHFLA</sequence>
<feature type="domain" description="HDOD" evidence="1">
    <location>
        <begin position="19"/>
        <end position="213"/>
    </location>
</feature>
<dbReference type="EMBL" id="CP002159">
    <property type="protein sequence ID" value="ADL55582.1"/>
    <property type="molecule type" value="Genomic_DNA"/>
</dbReference>
<dbReference type="HOGENOM" id="CLU_048246_2_1_4"/>
<dbReference type="Proteomes" id="UP000001235">
    <property type="component" value="Chromosome"/>
</dbReference>
<dbReference type="InterPro" id="IPR052340">
    <property type="entry name" value="RNase_Y/CdgJ"/>
</dbReference>
<protein>
    <submittedName>
        <fullName evidence="2">Putative signal transduction protein</fullName>
    </submittedName>
</protein>
<evidence type="ECO:0000313" key="2">
    <source>
        <dbReference type="EMBL" id="ADL55582.1"/>
    </source>
</evidence>
<evidence type="ECO:0000259" key="1">
    <source>
        <dbReference type="PROSITE" id="PS51833"/>
    </source>
</evidence>
<gene>
    <name evidence="2" type="ordered locus">Galf_1564</name>
</gene>
<accession>D9SGD5</accession>
<dbReference type="InterPro" id="IPR013976">
    <property type="entry name" value="HDOD"/>
</dbReference>
<dbReference type="RefSeq" id="WP_013293521.1">
    <property type="nucleotide sequence ID" value="NC_014394.1"/>
</dbReference>
<dbReference type="PROSITE" id="PS51833">
    <property type="entry name" value="HDOD"/>
    <property type="match status" value="1"/>
</dbReference>
<dbReference type="OrthoDB" id="9784953at2"/>
<organism evidence="2 3">
    <name type="scientific">Gallionella capsiferriformans (strain ES-2)</name>
    <name type="common">Gallionella ferruginea capsiferriformans (strain ES-2)</name>
    <dbReference type="NCBI Taxonomy" id="395494"/>
    <lineage>
        <taxon>Bacteria</taxon>
        <taxon>Pseudomonadati</taxon>
        <taxon>Pseudomonadota</taxon>
        <taxon>Betaproteobacteria</taxon>
        <taxon>Nitrosomonadales</taxon>
        <taxon>Gallionellaceae</taxon>
        <taxon>Gallionella</taxon>
    </lineage>
</organism>
<reference evidence="2 3" key="1">
    <citation type="submission" date="2010-08" db="EMBL/GenBank/DDBJ databases">
        <title>Complete sequence of Gallionella capsiferriformans ES-2.</title>
        <authorList>
            <consortium name="US DOE Joint Genome Institute"/>
            <person name="Lucas S."/>
            <person name="Copeland A."/>
            <person name="Lapidus A."/>
            <person name="Cheng J.-F."/>
            <person name="Bruce D."/>
            <person name="Goodwin L."/>
            <person name="Pitluck S."/>
            <person name="Chertkov O."/>
            <person name="Davenport K.W."/>
            <person name="Detter J.C."/>
            <person name="Han C."/>
            <person name="Tapia R."/>
            <person name="Land M."/>
            <person name="Hauser L."/>
            <person name="Chang Y.-J."/>
            <person name="Jeffries C."/>
            <person name="Kyrpides N."/>
            <person name="Ivanova N."/>
            <person name="Mikhailova N."/>
            <person name="Shelobolina E.S."/>
            <person name="Picardal F."/>
            <person name="Roden E."/>
            <person name="Emerson D."/>
            <person name="Woyke T."/>
        </authorList>
    </citation>
    <scope>NUCLEOTIDE SEQUENCE [LARGE SCALE GENOMIC DNA]</scope>
    <source>
        <strain evidence="2 3">ES-2</strain>
    </source>
</reference>
<dbReference type="Pfam" id="PF08668">
    <property type="entry name" value="HDOD"/>
    <property type="match status" value="1"/>
</dbReference>
<name>D9SGD5_GALCS</name>
<keyword evidence="3" id="KW-1185">Reference proteome</keyword>
<dbReference type="PANTHER" id="PTHR33525:SF6">
    <property type="entry name" value="HDOD DOMAIN-CONTAINING PROTEIN"/>
    <property type="match status" value="1"/>
</dbReference>
<dbReference type="SUPFAM" id="SSF109604">
    <property type="entry name" value="HD-domain/PDEase-like"/>
    <property type="match status" value="1"/>
</dbReference>
<dbReference type="PANTHER" id="PTHR33525">
    <property type="match status" value="1"/>
</dbReference>
<evidence type="ECO:0000313" key="3">
    <source>
        <dbReference type="Proteomes" id="UP000001235"/>
    </source>
</evidence>
<dbReference type="AlphaFoldDB" id="D9SGD5"/>
<proteinExistence type="predicted"/>
<dbReference type="Gene3D" id="1.10.3210.10">
    <property type="entry name" value="Hypothetical protein af1432"/>
    <property type="match status" value="1"/>
</dbReference>
<dbReference type="STRING" id="395494.Galf_1564"/>
<dbReference type="eggNOG" id="COG1639">
    <property type="taxonomic scope" value="Bacteria"/>
</dbReference>
<dbReference type="KEGG" id="gca:Galf_1564"/>